<evidence type="ECO:0000313" key="5">
    <source>
        <dbReference type="EMBL" id="KKK36049.1"/>
    </source>
</evidence>
<comment type="caution">
    <text evidence="5">The sequence shown here is derived from an EMBL/GenBank/DDBJ whole genome shotgun (WGS) entry which is preliminary data.</text>
</comment>
<evidence type="ECO:0000256" key="3">
    <source>
        <dbReference type="PROSITE-ProRule" id="PRU00335"/>
    </source>
</evidence>
<name>A0A0M2SN26_9BACI</name>
<dbReference type="Pfam" id="PF00440">
    <property type="entry name" value="TetR_N"/>
    <property type="match status" value="1"/>
</dbReference>
<dbReference type="EMBL" id="LAYY01000047">
    <property type="protein sequence ID" value="KKK36049.1"/>
    <property type="molecule type" value="Genomic_DNA"/>
</dbReference>
<evidence type="ECO:0000256" key="2">
    <source>
        <dbReference type="ARBA" id="ARBA00023125"/>
    </source>
</evidence>
<dbReference type="InterPro" id="IPR050624">
    <property type="entry name" value="HTH-type_Tx_Regulator"/>
</dbReference>
<evidence type="ECO:0000259" key="4">
    <source>
        <dbReference type="PROSITE" id="PS50977"/>
    </source>
</evidence>
<dbReference type="GO" id="GO:0003677">
    <property type="term" value="F:DNA binding"/>
    <property type="evidence" value="ECO:0007669"/>
    <property type="project" value="UniProtKB-UniRule"/>
</dbReference>
<dbReference type="PROSITE" id="PS50977">
    <property type="entry name" value="HTH_TETR_2"/>
    <property type="match status" value="1"/>
</dbReference>
<dbReference type="InterPro" id="IPR009057">
    <property type="entry name" value="Homeodomain-like_sf"/>
</dbReference>
<organism evidence="5 6">
    <name type="scientific">Mesobacillus campisalis</name>
    <dbReference type="NCBI Taxonomy" id="1408103"/>
    <lineage>
        <taxon>Bacteria</taxon>
        <taxon>Bacillati</taxon>
        <taxon>Bacillota</taxon>
        <taxon>Bacilli</taxon>
        <taxon>Bacillales</taxon>
        <taxon>Bacillaceae</taxon>
        <taxon>Mesobacillus</taxon>
    </lineage>
</organism>
<reference evidence="5 6" key="1">
    <citation type="submission" date="2015-04" db="EMBL/GenBank/DDBJ databases">
        <title>Taxonomic description and genome sequence of Bacillus campisalis sp. nov., a novel member of the genus Bacillus isolated from solar saltern.</title>
        <authorList>
            <person name="Mathan Kumar R."/>
            <person name="Kaur G."/>
            <person name="Kumar A."/>
            <person name="Singh N.K."/>
            <person name="Kaur N."/>
            <person name="Kumar N."/>
            <person name="Mayilraj S."/>
        </authorList>
    </citation>
    <scope>NUCLEOTIDE SEQUENCE [LARGE SCALE GENOMIC DNA]</scope>
    <source>
        <strain evidence="5 6">SA2-6</strain>
    </source>
</reference>
<dbReference type="InterPro" id="IPR001647">
    <property type="entry name" value="HTH_TetR"/>
</dbReference>
<protein>
    <submittedName>
        <fullName evidence="5">TetR family transcriptional regulator</fullName>
    </submittedName>
</protein>
<dbReference type="Gene3D" id="1.10.357.10">
    <property type="entry name" value="Tetracycline Repressor, domain 2"/>
    <property type="match status" value="1"/>
</dbReference>
<keyword evidence="6" id="KW-1185">Reference proteome</keyword>
<dbReference type="PRINTS" id="PR00455">
    <property type="entry name" value="HTHTETR"/>
</dbReference>
<gene>
    <name evidence="5" type="ORF">WQ57_21615</name>
</gene>
<accession>A0A0M2SN26</accession>
<dbReference type="PANTHER" id="PTHR43479">
    <property type="entry name" value="ACREF/ENVCD OPERON REPRESSOR-RELATED"/>
    <property type="match status" value="1"/>
</dbReference>
<evidence type="ECO:0000313" key="6">
    <source>
        <dbReference type="Proteomes" id="UP000034166"/>
    </source>
</evidence>
<feature type="DNA-binding region" description="H-T-H motif" evidence="3">
    <location>
        <begin position="25"/>
        <end position="44"/>
    </location>
</feature>
<sequence length="287" mass="33248">MKDKELIIIEAAIKLFAKKGFASTSIQEIVSETGMSKGAFYLYFKSKDALLVAILNHYFDRVESIIQEFEGKDLPPREKFIRQLSALFHTFIENKEFIIMQYREQAIPLNDAVHQLMIQKHYENQQFQHRALKAIYGEEVTPYVWDLSLMLEGLLQSYVKLLFFYDEYFDVDVLVPFIMRRMDSIVQGIKGEVPIVSDESTIKVLEGKRAFLHNRPAIGTIIEKMKKALAEMDSKEDLEVSLEVIEAEVSRSNPRLPVIQGMLSNFKEIPAFDSLCEEFSRLYGIRI</sequence>
<dbReference type="OrthoDB" id="9812993at2"/>
<evidence type="ECO:0000256" key="1">
    <source>
        <dbReference type="ARBA" id="ARBA00022491"/>
    </source>
</evidence>
<dbReference type="SUPFAM" id="SSF46689">
    <property type="entry name" value="Homeodomain-like"/>
    <property type="match status" value="1"/>
</dbReference>
<keyword evidence="1" id="KW-0678">Repressor</keyword>
<dbReference type="RefSeq" id="WP_046525805.1">
    <property type="nucleotide sequence ID" value="NZ_LAYY01000047.1"/>
</dbReference>
<dbReference type="AlphaFoldDB" id="A0A0M2SN26"/>
<proteinExistence type="predicted"/>
<feature type="domain" description="HTH tetR-type" evidence="4">
    <location>
        <begin position="2"/>
        <end position="62"/>
    </location>
</feature>
<dbReference type="PATRIC" id="fig|1408103.3.peg.4736"/>
<dbReference type="PANTHER" id="PTHR43479:SF22">
    <property type="entry name" value="TRANSCRIPTIONAL REGULATOR, TETR FAMILY"/>
    <property type="match status" value="1"/>
</dbReference>
<keyword evidence="2 3" id="KW-0238">DNA-binding</keyword>
<dbReference type="Proteomes" id="UP000034166">
    <property type="component" value="Unassembled WGS sequence"/>
</dbReference>